<dbReference type="RefSeq" id="WP_229715942.1">
    <property type="nucleotide sequence ID" value="NZ_BMMX01000016.1"/>
</dbReference>
<organism evidence="1 2">
    <name type="scientific">Mangrovihabitans endophyticus</name>
    <dbReference type="NCBI Taxonomy" id="1751298"/>
    <lineage>
        <taxon>Bacteria</taxon>
        <taxon>Bacillati</taxon>
        <taxon>Actinomycetota</taxon>
        <taxon>Actinomycetes</taxon>
        <taxon>Micromonosporales</taxon>
        <taxon>Micromonosporaceae</taxon>
        <taxon>Mangrovihabitans</taxon>
    </lineage>
</organism>
<comment type="caution">
    <text evidence="1">The sequence shown here is derived from an EMBL/GenBank/DDBJ whole genome shotgun (WGS) entry which is preliminary data.</text>
</comment>
<dbReference type="PIRSF" id="PIRSF037081">
    <property type="entry name" value="P-loop_All4644_prd"/>
    <property type="match status" value="1"/>
</dbReference>
<evidence type="ECO:0000313" key="2">
    <source>
        <dbReference type="Proteomes" id="UP000656042"/>
    </source>
</evidence>
<dbReference type="AlphaFoldDB" id="A0A8J3C0X5"/>
<dbReference type="Gene3D" id="3.40.50.300">
    <property type="entry name" value="P-loop containing nucleotide triphosphate hydrolases"/>
    <property type="match status" value="1"/>
</dbReference>
<reference evidence="1" key="2">
    <citation type="submission" date="2020-09" db="EMBL/GenBank/DDBJ databases">
        <authorList>
            <person name="Sun Q."/>
            <person name="Zhou Y."/>
        </authorList>
    </citation>
    <scope>NUCLEOTIDE SEQUENCE</scope>
    <source>
        <strain evidence="1">CGMCC 4.7299</strain>
    </source>
</reference>
<dbReference type="InterPro" id="IPR017101">
    <property type="entry name" value="P-loop_ATP/GTP-bd_All4644_prd"/>
</dbReference>
<dbReference type="Pfam" id="PF13671">
    <property type="entry name" value="AAA_33"/>
    <property type="match status" value="1"/>
</dbReference>
<gene>
    <name evidence="1" type="ORF">GCM10012284_37170</name>
</gene>
<sequence length="162" mass="17769">MPESGGAMTRLLITRGLPAAGKTTFARTLQPTVTRVNRDDLRRMLHGARLYTPDAEAQVTRAQRACVETLLRSHTDVIVDDTNLPDAAVRAWARLAGRLRAGFEVRDFTGVGVEECLRRDAHRPEADRVGERGIRRMHDLYLAGRSLPLPVPPIGPAEGGLA</sequence>
<evidence type="ECO:0008006" key="3">
    <source>
        <dbReference type="Google" id="ProtNLM"/>
    </source>
</evidence>
<dbReference type="SUPFAM" id="SSF52540">
    <property type="entry name" value="P-loop containing nucleoside triphosphate hydrolases"/>
    <property type="match status" value="1"/>
</dbReference>
<dbReference type="EMBL" id="BMMX01000016">
    <property type="protein sequence ID" value="GGK99324.1"/>
    <property type="molecule type" value="Genomic_DNA"/>
</dbReference>
<keyword evidence="2" id="KW-1185">Reference proteome</keyword>
<protein>
    <recommendedName>
        <fullName evidence="3">AAA domain-containing protein</fullName>
    </recommendedName>
</protein>
<reference evidence="1" key="1">
    <citation type="journal article" date="2014" name="Int. J. Syst. Evol. Microbiol.">
        <title>Complete genome sequence of Corynebacterium casei LMG S-19264T (=DSM 44701T), isolated from a smear-ripened cheese.</title>
        <authorList>
            <consortium name="US DOE Joint Genome Institute (JGI-PGF)"/>
            <person name="Walter F."/>
            <person name="Albersmeier A."/>
            <person name="Kalinowski J."/>
            <person name="Ruckert C."/>
        </authorList>
    </citation>
    <scope>NUCLEOTIDE SEQUENCE</scope>
    <source>
        <strain evidence="1">CGMCC 4.7299</strain>
    </source>
</reference>
<dbReference type="Proteomes" id="UP000656042">
    <property type="component" value="Unassembled WGS sequence"/>
</dbReference>
<accession>A0A8J3C0X5</accession>
<dbReference type="InterPro" id="IPR027417">
    <property type="entry name" value="P-loop_NTPase"/>
</dbReference>
<name>A0A8J3C0X5_9ACTN</name>
<proteinExistence type="predicted"/>
<evidence type="ECO:0000313" key="1">
    <source>
        <dbReference type="EMBL" id="GGK99324.1"/>
    </source>
</evidence>